<dbReference type="PANTHER" id="PTHR34989">
    <property type="entry name" value="PROTEIN HDED"/>
    <property type="match status" value="1"/>
</dbReference>
<evidence type="ECO:0000313" key="2">
    <source>
        <dbReference type="EMBL" id="OLF13021.1"/>
    </source>
</evidence>
<dbReference type="RefSeq" id="WP_075131930.1">
    <property type="nucleotide sequence ID" value="NZ_MSIF01000002.1"/>
</dbReference>
<protein>
    <recommendedName>
        <fullName evidence="4">HdeD family acid-resistance protein</fullName>
    </recommendedName>
</protein>
<name>A0A7Z0WQG4_9PSEU</name>
<feature type="transmembrane region" description="Helical" evidence="1">
    <location>
        <begin position="12"/>
        <end position="32"/>
    </location>
</feature>
<proteinExistence type="predicted"/>
<evidence type="ECO:0008006" key="4">
    <source>
        <dbReference type="Google" id="ProtNLM"/>
    </source>
</evidence>
<evidence type="ECO:0000256" key="1">
    <source>
        <dbReference type="SAM" id="Phobius"/>
    </source>
</evidence>
<comment type="caution">
    <text evidence="2">The sequence shown here is derived from an EMBL/GenBank/DDBJ whole genome shotgun (WGS) entry which is preliminary data.</text>
</comment>
<reference evidence="2 3" key="1">
    <citation type="submission" date="2016-12" db="EMBL/GenBank/DDBJ databases">
        <title>The draft genome sequence of Actinophytocola xinjiangensis.</title>
        <authorList>
            <person name="Wang W."/>
            <person name="Yuan L."/>
        </authorList>
    </citation>
    <scope>NUCLEOTIDE SEQUENCE [LARGE SCALE GENOMIC DNA]</scope>
    <source>
        <strain evidence="2 3">CGMCC 4.4663</strain>
    </source>
</reference>
<keyword evidence="1" id="KW-1133">Transmembrane helix</keyword>
<feature type="transmembrane region" description="Helical" evidence="1">
    <location>
        <begin position="93"/>
        <end position="113"/>
    </location>
</feature>
<dbReference type="Pfam" id="PF03729">
    <property type="entry name" value="DUF308"/>
    <property type="match status" value="1"/>
</dbReference>
<dbReference type="GO" id="GO:0005886">
    <property type="term" value="C:plasma membrane"/>
    <property type="evidence" value="ECO:0007669"/>
    <property type="project" value="TreeGrafter"/>
</dbReference>
<gene>
    <name evidence="2" type="ORF">BLA60_07210</name>
</gene>
<keyword evidence="3" id="KW-1185">Reference proteome</keyword>
<feature type="transmembrane region" description="Helical" evidence="1">
    <location>
        <begin position="149"/>
        <end position="172"/>
    </location>
</feature>
<dbReference type="PANTHER" id="PTHR34989:SF1">
    <property type="entry name" value="PROTEIN HDED"/>
    <property type="match status" value="1"/>
</dbReference>
<dbReference type="InterPro" id="IPR052712">
    <property type="entry name" value="Acid_resist_chaperone_HdeD"/>
</dbReference>
<dbReference type="Proteomes" id="UP000185696">
    <property type="component" value="Unassembled WGS sequence"/>
</dbReference>
<dbReference type="EMBL" id="MSIF01000002">
    <property type="protein sequence ID" value="OLF13021.1"/>
    <property type="molecule type" value="Genomic_DNA"/>
</dbReference>
<feature type="transmembrane region" description="Helical" evidence="1">
    <location>
        <begin position="125"/>
        <end position="143"/>
    </location>
</feature>
<feature type="transmembrane region" description="Helical" evidence="1">
    <location>
        <begin position="69"/>
        <end position="87"/>
    </location>
</feature>
<organism evidence="2 3">
    <name type="scientific">Actinophytocola xinjiangensis</name>
    <dbReference type="NCBI Taxonomy" id="485602"/>
    <lineage>
        <taxon>Bacteria</taxon>
        <taxon>Bacillati</taxon>
        <taxon>Actinomycetota</taxon>
        <taxon>Actinomycetes</taxon>
        <taxon>Pseudonocardiales</taxon>
        <taxon>Pseudonocardiaceae</taxon>
    </lineage>
</organism>
<dbReference type="AlphaFoldDB" id="A0A7Z0WQG4"/>
<feature type="transmembrane region" description="Helical" evidence="1">
    <location>
        <begin position="38"/>
        <end position="57"/>
    </location>
</feature>
<keyword evidence="1" id="KW-0812">Transmembrane</keyword>
<accession>A0A7Z0WQG4</accession>
<dbReference type="InterPro" id="IPR005325">
    <property type="entry name" value="DUF308_memb"/>
</dbReference>
<sequence length="189" mass="20098">MLELMTRRWQVVVLRGVLAVLFGLIAIVWPGITVLALAILWGVFILVDGIAATAMGVGKDVGSGSDRTYLIVLGVLGIIAGLITFIWPGITVVVLLVVIAIWAIIAGIMQIVAAFRLRKVVRNEWFLAVSGLVTLALGILLIVQPVTGAVALVIAIATFAIAWGIVLIVFGFRLRSLRPRDPAAPEAVT</sequence>
<keyword evidence="1" id="KW-0472">Membrane</keyword>
<evidence type="ECO:0000313" key="3">
    <source>
        <dbReference type="Proteomes" id="UP000185696"/>
    </source>
</evidence>
<dbReference type="OrthoDB" id="193343at2"/>